<dbReference type="Pfam" id="PF04536">
    <property type="entry name" value="TPM_phosphatase"/>
    <property type="match status" value="1"/>
</dbReference>
<keyword evidence="1" id="KW-0812">Transmembrane</keyword>
<organism evidence="3 4">
    <name type="scientific">Escherichia coli O1:K1 / APEC</name>
    <dbReference type="NCBI Taxonomy" id="405955"/>
    <lineage>
        <taxon>Bacteria</taxon>
        <taxon>Pseudomonadati</taxon>
        <taxon>Pseudomonadota</taxon>
        <taxon>Gammaproteobacteria</taxon>
        <taxon>Enterobacterales</taxon>
        <taxon>Enterobacteriaceae</taxon>
        <taxon>Escherichia</taxon>
    </lineage>
</organism>
<dbReference type="AlphaFoldDB" id="A0A0H2YY23"/>
<evidence type="ECO:0000256" key="1">
    <source>
        <dbReference type="SAM" id="Phobius"/>
    </source>
</evidence>
<feature type="transmembrane region" description="Helical" evidence="1">
    <location>
        <begin position="276"/>
        <end position="294"/>
    </location>
</feature>
<protein>
    <recommendedName>
        <fullName evidence="2">TPM domain-containing protein</fullName>
    </recommendedName>
</protein>
<feature type="transmembrane region" description="Helical" evidence="1">
    <location>
        <begin position="242"/>
        <end position="264"/>
    </location>
</feature>
<evidence type="ECO:0000313" key="4">
    <source>
        <dbReference type="Proteomes" id="UP000008216"/>
    </source>
</evidence>
<dbReference type="HOGENOM" id="CLU_096757_0_0_6"/>
<proteinExistence type="predicted"/>
<name>A0A0H2YY23_ECOK1</name>
<feature type="domain" description="TPM" evidence="2">
    <location>
        <begin position="75"/>
        <end position="187"/>
    </location>
</feature>
<keyword evidence="4" id="KW-1185">Reference proteome</keyword>
<accession>A0A0H2YY23</accession>
<gene>
    <name evidence="3" type="primary">ycfZ</name>
    <name evidence="3" type="ORF">APECO1_202</name>
</gene>
<keyword evidence="1" id="KW-0472">Membrane</keyword>
<dbReference type="KEGG" id="ecv:APECO1_202"/>
<keyword evidence="1" id="KW-1133">Transmembrane helix</keyword>
<dbReference type="Proteomes" id="UP000008216">
    <property type="component" value="Chromosome"/>
</dbReference>
<feature type="transmembrane region" description="Helical" evidence="1">
    <location>
        <begin position="38"/>
        <end position="58"/>
    </location>
</feature>
<dbReference type="InterPro" id="IPR007621">
    <property type="entry name" value="TPM_dom"/>
</dbReference>
<dbReference type="Gene3D" id="3.10.310.50">
    <property type="match status" value="1"/>
</dbReference>
<evidence type="ECO:0000259" key="2">
    <source>
        <dbReference type="Pfam" id="PF04536"/>
    </source>
</evidence>
<sequence>MGVYRHYGRYFYRRRFINQYALLKKDTQETEVPPMKKIIILLSLLILLPLTATSNPLIPIMKTLFTDVTGTVPDAEEIAHKAELFRQQTGVAPFIVVLPDINNEASLRQNGKAMLAHAASSMSNVKGSVLLLFTTREPRLIMITNGQVESSMDDKHLGLLVENHTLAYLHADLWYQGINNALAVLQAQILKQPTPPLTYYPHPGQQHENDPPGSTTTLGLFAWAVAFIVFAAFFNYTTRLYYALKFAVAMAVANMGYQALCLYIDNSFAITRISPLWAGLIGVCTFIAALLWTSKR</sequence>
<feature type="transmembrane region" description="Helical" evidence="1">
    <location>
        <begin position="218"/>
        <end position="236"/>
    </location>
</feature>
<dbReference type="EMBL" id="CP000468">
    <property type="protein sequence ID" value="ABJ00505.1"/>
    <property type="molecule type" value="Genomic_DNA"/>
</dbReference>
<reference evidence="3 4" key="1">
    <citation type="journal article" date="2007" name="J. Bacteriol.">
        <title>The genome sequence of avian pathogenic Escherichia coli strain O1:K1:H7 shares strong similarities with human extraintestinal pathogenic E. coli genomes.</title>
        <authorList>
            <person name="Johnson T.J."/>
            <person name="Kariyawasam S."/>
            <person name="Wannemuehler Y."/>
            <person name="Mangiamele P."/>
            <person name="Johnson S.J."/>
            <person name="Doetkott C."/>
            <person name="Skyberg J.A."/>
            <person name="Lynne A.M."/>
            <person name="Johnson J.R."/>
            <person name="Nolan L.K."/>
        </authorList>
    </citation>
    <scope>NUCLEOTIDE SEQUENCE [LARGE SCALE GENOMIC DNA]</scope>
    <source>
        <strain evidence="3">APEC O1</strain>
    </source>
</reference>
<evidence type="ECO:0000313" key="3">
    <source>
        <dbReference type="EMBL" id="ABJ00505.1"/>
    </source>
</evidence>